<evidence type="ECO:0000313" key="3">
    <source>
        <dbReference type="Proteomes" id="UP000186513"/>
    </source>
</evidence>
<gene>
    <name evidence="2" type="ORF">SAMN02745887_01129</name>
</gene>
<protein>
    <submittedName>
        <fullName evidence="2">Predicted DNA-binding protein, contains Ribbon-helix-helix (RHH) domain</fullName>
    </submittedName>
</protein>
<dbReference type="RefSeq" id="WP_072427665.1">
    <property type="nucleotide sequence ID" value="NZ_FPKR01000004.1"/>
</dbReference>
<feature type="domain" description="Ribbon-helix-helix" evidence="1">
    <location>
        <begin position="15"/>
        <end position="83"/>
    </location>
</feature>
<dbReference type="GO" id="GO:0003677">
    <property type="term" value="F:DNA binding"/>
    <property type="evidence" value="ECO:0007669"/>
    <property type="project" value="UniProtKB-KW"/>
</dbReference>
<sequence length="119" mass="13464">MCQIFIHADPQLYQCRARSLRLHGLSTSLRLENVFWQALEEIGRRDGLSVGQLITRLYDELLAEGGDVSNFTSFLRVSCMRYLALQLQGAIPSDTRIPIRSLNAAQVLQQERSQTWAAA</sequence>
<reference evidence="2 3" key="1">
    <citation type="submission" date="2016-11" db="EMBL/GenBank/DDBJ databases">
        <authorList>
            <person name="Jaros S."/>
            <person name="Januszkiewicz K."/>
            <person name="Wedrychowicz H."/>
        </authorList>
    </citation>
    <scope>NUCLEOTIDE SEQUENCE [LARGE SCALE GENOMIC DNA]</scope>
    <source>
        <strain evidence="2 3">DSM 18899</strain>
    </source>
</reference>
<accession>A0A1K2HBE9</accession>
<evidence type="ECO:0000259" key="1">
    <source>
        <dbReference type="Pfam" id="PF13467"/>
    </source>
</evidence>
<dbReference type="EMBL" id="FPKR01000004">
    <property type="protein sequence ID" value="SFZ74140.1"/>
    <property type="molecule type" value="Genomic_DNA"/>
</dbReference>
<dbReference type="OrthoDB" id="5458732at2"/>
<dbReference type="Pfam" id="PF13467">
    <property type="entry name" value="RHH_4"/>
    <property type="match status" value="1"/>
</dbReference>
<name>A0A1K2HBE9_9NEIS</name>
<dbReference type="STRING" id="1121279.SAMN02745887_01129"/>
<dbReference type="InterPro" id="IPR038268">
    <property type="entry name" value="RHH_sf"/>
</dbReference>
<dbReference type="Gene3D" id="1.10.3990.20">
    <property type="entry name" value="protein bp1543"/>
    <property type="match status" value="1"/>
</dbReference>
<dbReference type="AlphaFoldDB" id="A0A1K2HBE9"/>
<dbReference type="InterPro" id="IPR027373">
    <property type="entry name" value="RHH_dom"/>
</dbReference>
<keyword evidence="3" id="KW-1185">Reference proteome</keyword>
<evidence type="ECO:0000313" key="2">
    <source>
        <dbReference type="EMBL" id="SFZ74140.1"/>
    </source>
</evidence>
<dbReference type="Proteomes" id="UP000186513">
    <property type="component" value="Unassembled WGS sequence"/>
</dbReference>
<organism evidence="2 3">
    <name type="scientific">Chitinimonas taiwanensis DSM 18899</name>
    <dbReference type="NCBI Taxonomy" id="1121279"/>
    <lineage>
        <taxon>Bacteria</taxon>
        <taxon>Pseudomonadati</taxon>
        <taxon>Pseudomonadota</taxon>
        <taxon>Betaproteobacteria</taxon>
        <taxon>Neisseriales</taxon>
        <taxon>Chitinibacteraceae</taxon>
        <taxon>Chitinimonas</taxon>
    </lineage>
</organism>
<proteinExistence type="predicted"/>
<keyword evidence="2" id="KW-0238">DNA-binding</keyword>